<dbReference type="PROSITE" id="PS51257">
    <property type="entry name" value="PROKAR_LIPOPROTEIN"/>
    <property type="match status" value="1"/>
</dbReference>
<feature type="chain" id="PRO_5021353948" evidence="2">
    <location>
        <begin position="25"/>
        <end position="153"/>
    </location>
</feature>
<keyword evidence="2" id="KW-0732">Signal</keyword>
<feature type="region of interest" description="Disordered" evidence="1">
    <location>
        <begin position="45"/>
        <end position="90"/>
    </location>
</feature>
<keyword evidence="4" id="KW-1185">Reference proteome</keyword>
<dbReference type="RefSeq" id="WP_135194217.1">
    <property type="nucleotide sequence ID" value="NZ_SPVH01000006.1"/>
</dbReference>
<dbReference type="EMBL" id="SPVH01000006">
    <property type="protein sequence ID" value="TFW11723.1"/>
    <property type="molecule type" value="Genomic_DNA"/>
</dbReference>
<comment type="caution">
    <text evidence="3">The sequence shown here is derived from an EMBL/GenBank/DDBJ whole genome shotgun (WGS) entry which is preliminary data.</text>
</comment>
<evidence type="ECO:0000313" key="4">
    <source>
        <dbReference type="Proteomes" id="UP000298216"/>
    </source>
</evidence>
<dbReference type="OrthoDB" id="7340239at2"/>
<protein>
    <submittedName>
        <fullName evidence="3">Uncharacterized protein</fullName>
    </submittedName>
</protein>
<reference evidence="3 4" key="1">
    <citation type="submission" date="2019-03" db="EMBL/GenBank/DDBJ databases">
        <title>Draft genome of Brevundimonas sp. a heavy metal resistant soil bacteria.</title>
        <authorList>
            <person name="Soto J."/>
        </authorList>
    </citation>
    <scope>NUCLEOTIDE SEQUENCE [LARGE SCALE GENOMIC DNA]</scope>
    <source>
        <strain evidence="3 4">B-10</strain>
    </source>
</reference>
<proteinExistence type="predicted"/>
<sequence length="153" mass="15751">MRRSQWLSLAACAVLMAGCQPSGPGGPASNESASNTDVIDAVPLQPETAPVAPPAAKADAPAKEPIKPAEETQATIPEGPDLAPQPVPVSEVPCRESIGAAASARLVERCIQVSPATRPPCNAANPCDLLQGEIDRSCKLWERDGDPPAACKP</sequence>
<evidence type="ECO:0000256" key="1">
    <source>
        <dbReference type="SAM" id="MobiDB-lite"/>
    </source>
</evidence>
<evidence type="ECO:0000313" key="3">
    <source>
        <dbReference type="EMBL" id="TFW11723.1"/>
    </source>
</evidence>
<evidence type="ECO:0000256" key="2">
    <source>
        <dbReference type="SAM" id="SignalP"/>
    </source>
</evidence>
<feature type="signal peptide" evidence="2">
    <location>
        <begin position="1"/>
        <end position="24"/>
    </location>
</feature>
<organism evidence="3 4">
    <name type="scientific">Brevundimonas intermedia</name>
    <dbReference type="NCBI Taxonomy" id="74315"/>
    <lineage>
        <taxon>Bacteria</taxon>
        <taxon>Pseudomonadati</taxon>
        <taxon>Pseudomonadota</taxon>
        <taxon>Alphaproteobacteria</taxon>
        <taxon>Caulobacterales</taxon>
        <taxon>Caulobacteraceae</taxon>
        <taxon>Brevundimonas</taxon>
    </lineage>
</organism>
<dbReference type="AlphaFoldDB" id="A0A4Y9RS63"/>
<name>A0A4Y9RS63_9CAUL</name>
<gene>
    <name evidence="3" type="ORF">EGY25_06490</name>
</gene>
<accession>A0A4Y9RS63</accession>
<feature type="compositionally biased region" description="Low complexity" evidence="1">
    <location>
        <begin position="46"/>
        <end position="59"/>
    </location>
</feature>
<dbReference type="Proteomes" id="UP000298216">
    <property type="component" value="Unassembled WGS sequence"/>
</dbReference>
<feature type="compositionally biased region" description="Basic and acidic residues" evidence="1">
    <location>
        <begin position="60"/>
        <end position="70"/>
    </location>
</feature>